<dbReference type="Proteomes" id="UP000728185">
    <property type="component" value="Unassembled WGS sequence"/>
</dbReference>
<proteinExistence type="predicted"/>
<evidence type="ECO:0000313" key="2">
    <source>
        <dbReference type="Proteomes" id="UP000728185"/>
    </source>
</evidence>
<gene>
    <name evidence="1" type="ORF">FBUS_01515</name>
</gene>
<keyword evidence="2" id="KW-1185">Reference proteome</keyword>
<dbReference type="OrthoDB" id="6264665at2759"/>
<sequence>MKVCRKRCVGKQEWCRSNADCCGPMECRENRCKNKCKLFGEGCENSWQCCHGMQCNPWKRQCQ</sequence>
<reference evidence="1" key="1">
    <citation type="submission" date="2019-05" db="EMBL/GenBank/DDBJ databases">
        <title>Annotation for the trematode Fasciolopsis buski.</title>
        <authorList>
            <person name="Choi Y.-J."/>
        </authorList>
    </citation>
    <scope>NUCLEOTIDE SEQUENCE</scope>
    <source>
        <strain evidence="1">HT</strain>
        <tissue evidence="1">Whole worm</tissue>
    </source>
</reference>
<comment type="caution">
    <text evidence="1">The sequence shown here is derived from an EMBL/GenBank/DDBJ whole genome shotgun (WGS) entry which is preliminary data.</text>
</comment>
<protein>
    <submittedName>
        <fullName evidence="1">Uncharacterized protein</fullName>
    </submittedName>
</protein>
<accession>A0A8E0VL57</accession>
<name>A0A8E0VL57_9TREM</name>
<evidence type="ECO:0000313" key="1">
    <source>
        <dbReference type="EMBL" id="KAA0191887.1"/>
    </source>
</evidence>
<organism evidence="1 2">
    <name type="scientific">Fasciolopsis buskii</name>
    <dbReference type="NCBI Taxonomy" id="27845"/>
    <lineage>
        <taxon>Eukaryota</taxon>
        <taxon>Metazoa</taxon>
        <taxon>Spiralia</taxon>
        <taxon>Lophotrochozoa</taxon>
        <taxon>Platyhelminthes</taxon>
        <taxon>Trematoda</taxon>
        <taxon>Digenea</taxon>
        <taxon>Plagiorchiida</taxon>
        <taxon>Echinostomata</taxon>
        <taxon>Echinostomatoidea</taxon>
        <taxon>Fasciolidae</taxon>
        <taxon>Fasciolopsis</taxon>
    </lineage>
</organism>
<dbReference type="AlphaFoldDB" id="A0A8E0VL57"/>
<dbReference type="EMBL" id="LUCM01006062">
    <property type="protein sequence ID" value="KAA0191887.1"/>
    <property type="molecule type" value="Genomic_DNA"/>
</dbReference>